<evidence type="ECO:0000256" key="4">
    <source>
        <dbReference type="ARBA" id="ARBA00022801"/>
    </source>
</evidence>
<dbReference type="FunFam" id="2.40.10.10:FF:000078">
    <property type="entry name" value="Serine protease H137"/>
    <property type="match status" value="1"/>
</dbReference>
<dbReference type="Pfam" id="PF00089">
    <property type="entry name" value="Trypsin"/>
    <property type="match status" value="1"/>
</dbReference>
<keyword evidence="7" id="KW-0865">Zymogen</keyword>
<comment type="similarity">
    <text evidence="10">Belongs to the peptidase S1 family. CLIP subfamily.</text>
</comment>
<evidence type="ECO:0000256" key="7">
    <source>
        <dbReference type="ARBA" id="ARBA00023145"/>
    </source>
</evidence>
<keyword evidence="9" id="KW-0325">Glycoprotein</keyword>
<dbReference type="PANTHER" id="PTHR24256">
    <property type="entry name" value="TRYPTASE-RELATED"/>
    <property type="match status" value="1"/>
</dbReference>
<dbReference type="InterPro" id="IPR043504">
    <property type="entry name" value="Peptidase_S1_PA_chymotrypsin"/>
</dbReference>
<keyword evidence="6" id="KW-0106">Calcium</keyword>
<dbReference type="GO" id="GO:0004252">
    <property type="term" value="F:serine-type endopeptidase activity"/>
    <property type="evidence" value="ECO:0007669"/>
    <property type="project" value="InterPro"/>
</dbReference>
<dbReference type="SMART" id="SM00020">
    <property type="entry name" value="Tryp_SPc"/>
    <property type="match status" value="1"/>
</dbReference>
<dbReference type="AlphaFoldDB" id="A0A5E4PTA4"/>
<dbReference type="GO" id="GO:0046872">
    <property type="term" value="F:metal ion binding"/>
    <property type="evidence" value="ECO:0007669"/>
    <property type="project" value="UniProtKB-KW"/>
</dbReference>
<accession>A0A5E4PTA4</accession>
<dbReference type="CDD" id="cd00190">
    <property type="entry name" value="Tryp_SPc"/>
    <property type="match status" value="1"/>
</dbReference>
<evidence type="ECO:0000313" key="14">
    <source>
        <dbReference type="Proteomes" id="UP000324832"/>
    </source>
</evidence>
<keyword evidence="8" id="KW-1015">Disulfide bond</keyword>
<evidence type="ECO:0000313" key="13">
    <source>
        <dbReference type="EMBL" id="VVC88309.1"/>
    </source>
</evidence>
<name>A0A5E4PTA4_9NEOP</name>
<dbReference type="GO" id="GO:0051604">
    <property type="term" value="P:protein maturation"/>
    <property type="evidence" value="ECO:0007669"/>
    <property type="project" value="UniProtKB-ARBA"/>
</dbReference>
<protein>
    <recommendedName>
        <fullName evidence="12">Peptidase S1 domain-containing protein</fullName>
    </recommendedName>
</protein>
<dbReference type="InterPro" id="IPR001314">
    <property type="entry name" value="Peptidase_S1A"/>
</dbReference>
<dbReference type="InterPro" id="IPR009003">
    <property type="entry name" value="Peptidase_S1_PA"/>
</dbReference>
<reference evidence="13 14" key="1">
    <citation type="submission" date="2017-07" db="EMBL/GenBank/DDBJ databases">
        <authorList>
            <person name="Talla V."/>
            <person name="Backstrom N."/>
        </authorList>
    </citation>
    <scope>NUCLEOTIDE SEQUENCE [LARGE SCALE GENOMIC DNA]</scope>
</reference>
<dbReference type="FunFam" id="2.40.10.10:FF:000028">
    <property type="entry name" value="Serine protease easter"/>
    <property type="match status" value="1"/>
</dbReference>
<dbReference type="PRINTS" id="PR00722">
    <property type="entry name" value="CHYMOTRYPSIN"/>
</dbReference>
<keyword evidence="4 11" id="KW-0378">Hydrolase</keyword>
<evidence type="ECO:0000256" key="2">
    <source>
        <dbReference type="ARBA" id="ARBA00022723"/>
    </source>
</evidence>
<evidence type="ECO:0000256" key="11">
    <source>
        <dbReference type="RuleBase" id="RU363034"/>
    </source>
</evidence>
<evidence type="ECO:0000256" key="10">
    <source>
        <dbReference type="ARBA" id="ARBA00024195"/>
    </source>
</evidence>
<evidence type="ECO:0000256" key="5">
    <source>
        <dbReference type="ARBA" id="ARBA00022825"/>
    </source>
</evidence>
<dbReference type="InterPro" id="IPR001254">
    <property type="entry name" value="Trypsin_dom"/>
</dbReference>
<proteinExistence type="inferred from homology"/>
<dbReference type="InterPro" id="IPR033116">
    <property type="entry name" value="TRYPSIN_SER"/>
</dbReference>
<evidence type="ECO:0000256" key="8">
    <source>
        <dbReference type="ARBA" id="ARBA00023157"/>
    </source>
</evidence>
<keyword evidence="2" id="KW-0479">Metal-binding</keyword>
<keyword evidence="1 11" id="KW-0645">Protease</keyword>
<evidence type="ECO:0000259" key="12">
    <source>
        <dbReference type="PROSITE" id="PS50240"/>
    </source>
</evidence>
<keyword evidence="3" id="KW-0732">Signal</keyword>
<evidence type="ECO:0000256" key="3">
    <source>
        <dbReference type="ARBA" id="ARBA00022729"/>
    </source>
</evidence>
<dbReference type="PROSITE" id="PS00135">
    <property type="entry name" value="TRYPSIN_SER"/>
    <property type="match status" value="1"/>
</dbReference>
<evidence type="ECO:0000256" key="6">
    <source>
        <dbReference type="ARBA" id="ARBA00022837"/>
    </source>
</evidence>
<dbReference type="Gene3D" id="2.40.10.10">
    <property type="entry name" value="Trypsin-like serine proteases"/>
    <property type="match status" value="2"/>
</dbReference>
<dbReference type="GO" id="GO:0006508">
    <property type="term" value="P:proteolysis"/>
    <property type="evidence" value="ECO:0007669"/>
    <property type="project" value="UniProtKB-KW"/>
</dbReference>
<dbReference type="InterPro" id="IPR018114">
    <property type="entry name" value="TRYPSIN_HIS"/>
</dbReference>
<evidence type="ECO:0000256" key="1">
    <source>
        <dbReference type="ARBA" id="ARBA00022670"/>
    </source>
</evidence>
<keyword evidence="14" id="KW-1185">Reference proteome</keyword>
<dbReference type="Proteomes" id="UP000324832">
    <property type="component" value="Unassembled WGS sequence"/>
</dbReference>
<sequence length="300" mass="33240">MCEYDVKMPKVCCNKFVSTGSRSGIDITSEASLLPTECGNISGERIVGGKVADMYAFPWMALIIHKKRNRFDFGCGGTIINSKYILTAAHCVDSTVEVVAVRVGEYNIDTNLDCTGFGEYRKCETYEDFAIAKTIIHEEWTTEPVPKNDIALLRVEGDIDFTHKNVSPICLPIAAELRNRDLTGAKAEVTGWGITDEGYSSSKLQQVTVSIYGNEFCRTQYMGRLPVYVEWNVTCAGSFLKDSCSGDSGGPLQVKSKYGDTHKYVQYGIVSFGPRQCGINPGVYTDVTKYMDWILNNIKP</sequence>
<feature type="domain" description="Peptidase S1" evidence="12">
    <location>
        <begin position="46"/>
        <end position="299"/>
    </location>
</feature>
<dbReference type="PROSITE" id="PS00134">
    <property type="entry name" value="TRYPSIN_HIS"/>
    <property type="match status" value="1"/>
</dbReference>
<keyword evidence="5 11" id="KW-0720">Serine protease</keyword>
<dbReference type="PROSITE" id="PS50240">
    <property type="entry name" value="TRYPSIN_DOM"/>
    <property type="match status" value="1"/>
</dbReference>
<gene>
    <name evidence="13" type="ORF">LSINAPIS_LOCUS1717</name>
</gene>
<dbReference type="InterPro" id="IPR051487">
    <property type="entry name" value="Ser/Thr_Proteases_Immune/Dev"/>
</dbReference>
<dbReference type="EMBL" id="FZQP02000283">
    <property type="protein sequence ID" value="VVC88309.1"/>
    <property type="molecule type" value="Genomic_DNA"/>
</dbReference>
<evidence type="ECO:0000256" key="9">
    <source>
        <dbReference type="ARBA" id="ARBA00023180"/>
    </source>
</evidence>
<dbReference type="SUPFAM" id="SSF50494">
    <property type="entry name" value="Trypsin-like serine proteases"/>
    <property type="match status" value="1"/>
</dbReference>
<organism evidence="13 14">
    <name type="scientific">Leptidea sinapis</name>
    <dbReference type="NCBI Taxonomy" id="189913"/>
    <lineage>
        <taxon>Eukaryota</taxon>
        <taxon>Metazoa</taxon>
        <taxon>Ecdysozoa</taxon>
        <taxon>Arthropoda</taxon>
        <taxon>Hexapoda</taxon>
        <taxon>Insecta</taxon>
        <taxon>Pterygota</taxon>
        <taxon>Neoptera</taxon>
        <taxon>Endopterygota</taxon>
        <taxon>Lepidoptera</taxon>
        <taxon>Glossata</taxon>
        <taxon>Ditrysia</taxon>
        <taxon>Papilionoidea</taxon>
        <taxon>Pieridae</taxon>
        <taxon>Dismorphiinae</taxon>
        <taxon>Leptidea</taxon>
    </lineage>
</organism>